<dbReference type="InterPro" id="IPR042099">
    <property type="entry name" value="ANL_N_sf"/>
</dbReference>
<dbReference type="InterPro" id="IPR025110">
    <property type="entry name" value="AMP-bd_C"/>
</dbReference>
<feature type="domain" description="AMP-dependent synthetase/ligase" evidence="4">
    <location>
        <begin position="17"/>
        <end position="329"/>
    </location>
</feature>
<proteinExistence type="inferred from homology"/>
<dbReference type="GO" id="GO:0031956">
    <property type="term" value="F:medium-chain fatty acid-CoA ligase activity"/>
    <property type="evidence" value="ECO:0007669"/>
    <property type="project" value="TreeGrafter"/>
</dbReference>
<accession>A0A1Y0I3C0</accession>
<feature type="domain" description="AMP-binding enzyme C-terminal" evidence="5">
    <location>
        <begin position="396"/>
        <end position="469"/>
    </location>
</feature>
<evidence type="ECO:0000313" key="7">
    <source>
        <dbReference type="Proteomes" id="UP000196228"/>
    </source>
</evidence>
<organism evidence="6 7">
    <name type="scientific">Cellulosimicrobium cellulans</name>
    <name type="common">Arthrobacter luteus</name>
    <dbReference type="NCBI Taxonomy" id="1710"/>
    <lineage>
        <taxon>Bacteria</taxon>
        <taxon>Bacillati</taxon>
        <taxon>Actinomycetota</taxon>
        <taxon>Actinomycetes</taxon>
        <taxon>Micrococcales</taxon>
        <taxon>Promicromonosporaceae</taxon>
        <taxon>Cellulosimicrobium</taxon>
    </lineage>
</organism>
<evidence type="ECO:0000256" key="2">
    <source>
        <dbReference type="ARBA" id="ARBA00022598"/>
    </source>
</evidence>
<dbReference type="PANTHER" id="PTHR43201">
    <property type="entry name" value="ACYL-COA SYNTHETASE"/>
    <property type="match status" value="1"/>
</dbReference>
<feature type="region of interest" description="Disordered" evidence="3">
    <location>
        <begin position="457"/>
        <end position="493"/>
    </location>
</feature>
<dbReference type="PANTHER" id="PTHR43201:SF5">
    <property type="entry name" value="MEDIUM-CHAIN ACYL-COA LIGASE ACSF2, MITOCHONDRIAL"/>
    <property type="match status" value="1"/>
</dbReference>
<evidence type="ECO:0000259" key="5">
    <source>
        <dbReference type="Pfam" id="PF13193"/>
    </source>
</evidence>
<gene>
    <name evidence="6" type="ORF">CBR64_15785</name>
</gene>
<sequence length="493" mass="50479">MPVAHQVLTHAADPAVRDRPALRTPERSRTYAALAADVRAGATHLSATGTRPGDLVAVSLPDPLDQLTAVLAADHAGATPLVCDPAWPRAHRAEVLRTLAPRTFVEVPLPRGTGALPDLVPGLAPQGGASPGTGHVAAPDDLAWAGFSSGSTGRPRAVVRTRASWAGSFDDVTRLLGLSPADTVLVPGPLASSLYCFAAVHTLAVGACAYLTRTPAATTSALASSDVVHLVPQVLDDVLDAVAAGAPSRLRHAVVGGASLAPEARSRAAALGIDVLAYYGAVELSFVAYDPDGSGLRAFPGVDLAVRPLPAASVGEVWVRSPWVSRGYLARATGPLRRDGAWSTVGDLADPVPEPPAPAGSTPPSGPSSASGGLVLRGRGDGAILTGGSTVVPEDVEVVLRAVPGVRDVVVLGTAHRRLGAVVSAVVECDDRPGLRAHLERVARAALAPAQRPRRWYGTRALPRTPSGKPARGAVSEALRGTEPARSGLEPLR</sequence>
<dbReference type="Gene3D" id="3.30.300.30">
    <property type="match status" value="1"/>
</dbReference>
<evidence type="ECO:0008006" key="8">
    <source>
        <dbReference type="Google" id="ProtNLM"/>
    </source>
</evidence>
<evidence type="ECO:0000259" key="4">
    <source>
        <dbReference type="Pfam" id="PF00501"/>
    </source>
</evidence>
<feature type="region of interest" description="Disordered" evidence="3">
    <location>
        <begin position="340"/>
        <end position="373"/>
    </location>
</feature>
<reference evidence="6 7" key="1">
    <citation type="submission" date="2017-05" db="EMBL/GenBank/DDBJ databases">
        <authorList>
            <person name="Song R."/>
            <person name="Chenine A.L."/>
            <person name="Ruprecht R.M."/>
        </authorList>
    </citation>
    <scope>NUCLEOTIDE SEQUENCE [LARGE SCALE GENOMIC DNA]</scope>
    <source>
        <strain evidence="6 7">PSBB019</strain>
    </source>
</reference>
<dbReference type="AlphaFoldDB" id="A0A1Y0I3C0"/>
<feature type="compositionally biased region" description="Low complexity" evidence="3">
    <location>
        <begin position="359"/>
        <end position="373"/>
    </location>
</feature>
<evidence type="ECO:0000256" key="1">
    <source>
        <dbReference type="ARBA" id="ARBA00006432"/>
    </source>
</evidence>
<evidence type="ECO:0000313" key="6">
    <source>
        <dbReference type="EMBL" id="ARU53964.1"/>
    </source>
</evidence>
<dbReference type="InterPro" id="IPR000873">
    <property type="entry name" value="AMP-dep_synth/lig_dom"/>
</dbReference>
<dbReference type="Proteomes" id="UP000196228">
    <property type="component" value="Chromosome"/>
</dbReference>
<dbReference type="Gene3D" id="3.40.50.12780">
    <property type="entry name" value="N-terminal domain of ligase-like"/>
    <property type="match status" value="1"/>
</dbReference>
<dbReference type="SUPFAM" id="SSF56801">
    <property type="entry name" value="Acetyl-CoA synthetase-like"/>
    <property type="match status" value="1"/>
</dbReference>
<dbReference type="RefSeq" id="WP_087472881.1">
    <property type="nucleotide sequence ID" value="NZ_CP021383.1"/>
</dbReference>
<dbReference type="GO" id="GO:0006631">
    <property type="term" value="P:fatty acid metabolic process"/>
    <property type="evidence" value="ECO:0007669"/>
    <property type="project" value="TreeGrafter"/>
</dbReference>
<protein>
    <recommendedName>
        <fullName evidence="8">Acyl--CoA ligase</fullName>
    </recommendedName>
</protein>
<dbReference type="EMBL" id="CP021383">
    <property type="protein sequence ID" value="ARU53964.1"/>
    <property type="molecule type" value="Genomic_DNA"/>
</dbReference>
<name>A0A1Y0I3C0_CELCE</name>
<evidence type="ECO:0000256" key="3">
    <source>
        <dbReference type="SAM" id="MobiDB-lite"/>
    </source>
</evidence>
<dbReference type="Pfam" id="PF13193">
    <property type="entry name" value="AMP-binding_C"/>
    <property type="match status" value="1"/>
</dbReference>
<dbReference type="InterPro" id="IPR045851">
    <property type="entry name" value="AMP-bd_C_sf"/>
</dbReference>
<dbReference type="Pfam" id="PF00501">
    <property type="entry name" value="AMP-binding"/>
    <property type="match status" value="1"/>
</dbReference>
<feature type="region of interest" description="Disordered" evidence="3">
    <location>
        <begin position="1"/>
        <end position="21"/>
    </location>
</feature>
<dbReference type="OrthoDB" id="5240965at2"/>
<comment type="similarity">
    <text evidence="1">Belongs to the ATP-dependent AMP-binding enzyme family.</text>
</comment>
<dbReference type="KEGG" id="cceu:CBR64_15785"/>
<keyword evidence="2" id="KW-0436">Ligase</keyword>